<dbReference type="PANTHER" id="PTHR35896">
    <property type="entry name" value="IG-LIKE DOMAIN-CONTAINING PROTEIN"/>
    <property type="match status" value="1"/>
</dbReference>
<reference evidence="3 4" key="1">
    <citation type="submission" date="2019-04" db="EMBL/GenBank/DDBJ databases">
        <title>Friends and foes A comparative genomics studyof 23 Aspergillus species from section Flavi.</title>
        <authorList>
            <consortium name="DOE Joint Genome Institute"/>
            <person name="Kjaerbolling I."/>
            <person name="Vesth T."/>
            <person name="Frisvad J.C."/>
            <person name="Nybo J.L."/>
            <person name="Theobald S."/>
            <person name="Kildgaard S."/>
            <person name="Isbrandt T."/>
            <person name="Kuo A."/>
            <person name="Sato A."/>
            <person name="Lyhne E.K."/>
            <person name="Kogle M.E."/>
            <person name="Wiebenga A."/>
            <person name="Kun R.S."/>
            <person name="Lubbers R.J."/>
            <person name="Makela M.R."/>
            <person name="Barry K."/>
            <person name="Chovatia M."/>
            <person name="Clum A."/>
            <person name="Daum C."/>
            <person name="Haridas S."/>
            <person name="He G."/>
            <person name="LaButti K."/>
            <person name="Lipzen A."/>
            <person name="Mondo S."/>
            <person name="Riley R."/>
            <person name="Salamov A."/>
            <person name="Simmons B.A."/>
            <person name="Magnuson J.K."/>
            <person name="Henrissat B."/>
            <person name="Mortensen U.H."/>
            <person name="Larsen T.O."/>
            <person name="Devries R.P."/>
            <person name="Grigoriev I.V."/>
            <person name="Machida M."/>
            <person name="Baker S.E."/>
            <person name="Andersen M.R."/>
        </authorList>
    </citation>
    <scope>NUCLEOTIDE SEQUENCE [LARGE SCALE GENOMIC DNA]</scope>
    <source>
        <strain evidence="3 4">IBT 29228</strain>
    </source>
</reference>
<evidence type="ECO:0000256" key="1">
    <source>
        <dbReference type="SAM" id="MobiDB-lite"/>
    </source>
</evidence>
<feature type="region of interest" description="Disordered" evidence="1">
    <location>
        <begin position="1"/>
        <end position="42"/>
    </location>
</feature>
<evidence type="ECO:0000313" key="3">
    <source>
        <dbReference type="EMBL" id="KAE8373047.1"/>
    </source>
</evidence>
<protein>
    <submittedName>
        <fullName evidence="3">Uncharacterized protein</fullName>
    </submittedName>
</protein>
<dbReference type="Proteomes" id="UP000326198">
    <property type="component" value="Unassembled WGS sequence"/>
</dbReference>
<dbReference type="AlphaFoldDB" id="A0A5N7AT61"/>
<sequence length="233" mass="26261">MGLEYERVARSASDPEIVTSDDAPEEERLLQSGNEEQSKTSHKIFVRGTKRLVSSHKARIARDVFICLLALCGLISMVHNIVLAIQHSAPRKHCYCGNSTTEAISLGCKFDSLAAAWLPPYCRDEELTAEFERSGPGPNGSWDYFADDYHKIPMALDEVAALGDNQSAKVMMTREWHVVHCLFYWRKQFRVRFREAQGGIVEPSFDSETHINHCISVILEDSWGTEARIALDS</sequence>
<keyword evidence="2" id="KW-0472">Membrane</keyword>
<keyword evidence="2" id="KW-0812">Transmembrane</keyword>
<organism evidence="3 4">
    <name type="scientific">Aspergillus bertholletiae</name>
    <dbReference type="NCBI Taxonomy" id="1226010"/>
    <lineage>
        <taxon>Eukaryota</taxon>
        <taxon>Fungi</taxon>
        <taxon>Dikarya</taxon>
        <taxon>Ascomycota</taxon>
        <taxon>Pezizomycotina</taxon>
        <taxon>Eurotiomycetes</taxon>
        <taxon>Eurotiomycetidae</taxon>
        <taxon>Eurotiales</taxon>
        <taxon>Aspergillaceae</taxon>
        <taxon>Aspergillus</taxon>
        <taxon>Aspergillus subgen. Circumdati</taxon>
    </lineage>
</organism>
<accession>A0A5N7AT61</accession>
<proteinExistence type="predicted"/>
<name>A0A5N7AT61_9EURO</name>
<feature type="transmembrane region" description="Helical" evidence="2">
    <location>
        <begin position="64"/>
        <end position="85"/>
    </location>
</feature>
<dbReference type="PANTHER" id="PTHR35896:SF3">
    <property type="entry name" value="MAJOR FACILITATOR SUPERFAMILY TRANSPORTER"/>
    <property type="match status" value="1"/>
</dbReference>
<gene>
    <name evidence="3" type="ORF">BDV26DRAFT_272913</name>
</gene>
<evidence type="ECO:0000313" key="4">
    <source>
        <dbReference type="Proteomes" id="UP000326198"/>
    </source>
</evidence>
<dbReference type="OrthoDB" id="3501153at2759"/>
<keyword evidence="4" id="KW-1185">Reference proteome</keyword>
<dbReference type="InterPro" id="IPR053008">
    <property type="entry name" value="Phomopsin_biosynth_assoc"/>
</dbReference>
<evidence type="ECO:0000256" key="2">
    <source>
        <dbReference type="SAM" id="Phobius"/>
    </source>
</evidence>
<keyword evidence="2" id="KW-1133">Transmembrane helix</keyword>
<dbReference type="EMBL" id="ML736330">
    <property type="protein sequence ID" value="KAE8373047.1"/>
    <property type="molecule type" value="Genomic_DNA"/>
</dbReference>